<feature type="region of interest" description="Disordered" evidence="1">
    <location>
        <begin position="133"/>
        <end position="166"/>
    </location>
</feature>
<feature type="compositionally biased region" description="Polar residues" evidence="1">
    <location>
        <begin position="25"/>
        <end position="45"/>
    </location>
</feature>
<dbReference type="Gene3D" id="4.10.280.10">
    <property type="entry name" value="Helix-loop-helix DNA-binding domain"/>
    <property type="match status" value="1"/>
</dbReference>
<dbReference type="AlphaFoldDB" id="A0A1K0G7R3"/>
<evidence type="ECO:0000259" key="2">
    <source>
        <dbReference type="PROSITE" id="PS50888"/>
    </source>
</evidence>
<feature type="region of interest" description="Disordered" evidence="1">
    <location>
        <begin position="278"/>
        <end position="311"/>
    </location>
</feature>
<protein>
    <recommendedName>
        <fullName evidence="2">BHLH domain-containing protein</fullName>
    </recommendedName>
</protein>
<feature type="compositionally biased region" description="Polar residues" evidence="1">
    <location>
        <begin position="59"/>
        <end position="68"/>
    </location>
</feature>
<dbReference type="InterPro" id="IPR036638">
    <property type="entry name" value="HLH_DNA-bd_sf"/>
</dbReference>
<dbReference type="Proteomes" id="UP000658997">
    <property type="component" value="Unassembled WGS sequence"/>
</dbReference>
<name>A0A1K0G7R3_9BASI</name>
<gene>
    <name evidence="4" type="ORF">UBRO2_00054</name>
    <name evidence="3" type="ORF">UBRO_06587</name>
</gene>
<dbReference type="EMBL" id="LT558127">
    <property type="protein sequence ID" value="SAM83711.1"/>
    <property type="molecule type" value="Genomic_DNA"/>
</dbReference>
<organism evidence="3 5">
    <name type="scientific">Ustilago bromivora</name>
    <dbReference type="NCBI Taxonomy" id="307758"/>
    <lineage>
        <taxon>Eukaryota</taxon>
        <taxon>Fungi</taxon>
        <taxon>Dikarya</taxon>
        <taxon>Basidiomycota</taxon>
        <taxon>Ustilaginomycotina</taxon>
        <taxon>Ustilaginomycetes</taxon>
        <taxon>Ustilaginales</taxon>
        <taxon>Ustilaginaceae</taxon>
        <taxon>Ustilago</taxon>
    </lineage>
</organism>
<sequence>MSSIKTESIRGRSPGPAADRHESKISQLSMKDGRSPTSNAATQGSAPARTSKRRKRSELSPSSKQTHSIIEKERREAMNEKFSELAANIPELVQALAAGKRPTKGEIVKASIARHQEQERRVSELMHQVHMLRSGSSNGTTPQHCSVETPSSIATMTPEPMLSTPSQTLSMPYQIQASHPIGVAIPGSAQGDLWVGQLLNKSASPHEQLTLCHDPAPPMSLLPDMSQPVSPFKQTSMMNWSLSSPPQPLDPASLSIGFPTSNFIKGFMDSGTLEYLGRRNSGASGPTPTSGFSSPTFTSSDSDSSFSTDALDPNLDERKFLADSISFEPFAMPTSNLVEQTPLTSLVGLPEQQQHQQQQQQGGAGNKKPRRGTQSRRSRKDETEEQGIADNSFSSSSLSV</sequence>
<dbReference type="OrthoDB" id="8964853at2759"/>
<feature type="compositionally biased region" description="Polar residues" evidence="1">
    <location>
        <begin position="389"/>
        <end position="400"/>
    </location>
</feature>
<feature type="compositionally biased region" description="Low complexity" evidence="1">
    <location>
        <begin position="281"/>
        <end position="310"/>
    </location>
</feature>
<feature type="region of interest" description="Disordered" evidence="1">
    <location>
        <begin position="349"/>
        <end position="400"/>
    </location>
</feature>
<evidence type="ECO:0000313" key="6">
    <source>
        <dbReference type="Proteomes" id="UP000658997"/>
    </source>
</evidence>
<feature type="compositionally biased region" description="Polar residues" evidence="1">
    <location>
        <begin position="134"/>
        <end position="155"/>
    </location>
</feature>
<reference evidence="5" key="1">
    <citation type="submission" date="2016-04" db="EMBL/GenBank/DDBJ databases">
        <authorList>
            <person name="Guldener U."/>
            <person name="Guldener U."/>
        </authorList>
    </citation>
    <scope>NUCLEOTIDE SEQUENCE [LARGE SCALE GENOMIC DNA]</scope>
    <source>
        <strain evidence="5">UB2112</strain>
    </source>
</reference>
<dbReference type="EMBL" id="ULHB01000001">
    <property type="protein sequence ID" value="SYW73779.1"/>
    <property type="molecule type" value="Genomic_DNA"/>
</dbReference>
<reference evidence="4" key="3">
    <citation type="submission" date="2018-08" db="EMBL/GenBank/DDBJ databases">
        <authorList>
            <person name="Guldener U."/>
        </authorList>
    </citation>
    <scope>NUCLEOTIDE SEQUENCE</scope>
    <source>
        <strain evidence="4">UB2</strain>
    </source>
</reference>
<feature type="compositionally biased region" description="Basic residues" evidence="1">
    <location>
        <begin position="367"/>
        <end position="378"/>
    </location>
</feature>
<evidence type="ECO:0000256" key="1">
    <source>
        <dbReference type="SAM" id="MobiDB-lite"/>
    </source>
</evidence>
<dbReference type="InterPro" id="IPR011598">
    <property type="entry name" value="bHLH_dom"/>
</dbReference>
<evidence type="ECO:0000313" key="3">
    <source>
        <dbReference type="EMBL" id="SAM83711.1"/>
    </source>
</evidence>
<feature type="compositionally biased region" description="Low complexity" evidence="1">
    <location>
        <begin position="352"/>
        <end position="361"/>
    </location>
</feature>
<keyword evidence="6" id="KW-1185">Reference proteome</keyword>
<proteinExistence type="predicted"/>
<dbReference type="Pfam" id="PF00010">
    <property type="entry name" value="HLH"/>
    <property type="match status" value="1"/>
</dbReference>
<dbReference type="GO" id="GO:0046983">
    <property type="term" value="F:protein dimerization activity"/>
    <property type="evidence" value="ECO:0007669"/>
    <property type="project" value="InterPro"/>
</dbReference>
<feature type="domain" description="BHLH" evidence="2">
    <location>
        <begin position="62"/>
        <end position="118"/>
    </location>
</feature>
<evidence type="ECO:0000313" key="4">
    <source>
        <dbReference type="EMBL" id="SYW73779.1"/>
    </source>
</evidence>
<dbReference type="Proteomes" id="UP000179920">
    <property type="component" value="Chromosome XI"/>
</dbReference>
<dbReference type="SMART" id="SM00353">
    <property type="entry name" value="HLH"/>
    <property type="match status" value="1"/>
</dbReference>
<reference evidence="3" key="2">
    <citation type="submission" date="2016-04" db="EMBL/GenBank/DDBJ databases">
        <authorList>
            <person name="Evans L.H."/>
            <person name="Alamgir A."/>
            <person name="Owens N."/>
            <person name="Weber N.D."/>
            <person name="Virtaneva K."/>
            <person name="Barbian K."/>
            <person name="Babar A."/>
            <person name="Rosenke K."/>
        </authorList>
    </citation>
    <scope>NUCLEOTIDE SEQUENCE</scope>
    <source>
        <strain evidence="3">UB2112</strain>
    </source>
</reference>
<dbReference type="SUPFAM" id="SSF47459">
    <property type="entry name" value="HLH, helix-loop-helix DNA-binding domain"/>
    <property type="match status" value="1"/>
</dbReference>
<evidence type="ECO:0000313" key="5">
    <source>
        <dbReference type="Proteomes" id="UP000179920"/>
    </source>
</evidence>
<feature type="region of interest" description="Disordered" evidence="1">
    <location>
        <begin position="1"/>
        <end position="70"/>
    </location>
</feature>
<accession>A0A1K0G7R3</accession>
<dbReference type="PROSITE" id="PS50888">
    <property type="entry name" value="BHLH"/>
    <property type="match status" value="1"/>
</dbReference>